<dbReference type="Proteomes" id="UP000829401">
    <property type="component" value="Chromosome"/>
</dbReference>
<evidence type="ECO:0000313" key="1">
    <source>
        <dbReference type="EMBL" id="UNO49668.1"/>
    </source>
</evidence>
<keyword evidence="2" id="KW-1185">Reference proteome</keyword>
<dbReference type="InterPro" id="IPR058247">
    <property type="entry name" value="DUF1453"/>
</dbReference>
<gene>
    <name evidence="1" type="ORF">K1I37_03780</name>
</gene>
<name>T0D333_ALIAG</name>
<accession>A0A9E6ZIA1</accession>
<dbReference type="eggNOG" id="ENOG5032UY8">
    <property type="taxonomic scope" value="Bacteria"/>
</dbReference>
<proteinExistence type="predicted"/>
<dbReference type="AlphaFoldDB" id="T0D333"/>
<organism evidence="1 2">
    <name type="scientific">Alicyclobacillus acidoterrestris (strain ATCC 49025 / DSM 3922 / CIP 106132 / NCIMB 13137 / GD3B)</name>
    <dbReference type="NCBI Taxonomy" id="1356854"/>
    <lineage>
        <taxon>Bacteria</taxon>
        <taxon>Bacillati</taxon>
        <taxon>Bacillota</taxon>
        <taxon>Bacilli</taxon>
        <taxon>Bacillales</taxon>
        <taxon>Alicyclobacillaceae</taxon>
        <taxon>Alicyclobacillus</taxon>
    </lineage>
</organism>
<dbReference type="EMBL" id="CP080467">
    <property type="protein sequence ID" value="UNO49668.1"/>
    <property type="molecule type" value="Genomic_DNA"/>
</dbReference>
<sequence length="173" mass="20029">MANHASLLIFALLILFIFYRRIRRNIGFQVLRTRQMITRSIIFMVIGVLLLVATIVHPICYISDAIGICIGLVLAFFAIRTTQFKYQNERWTYRPNVWVGSIVIVMFLARIVYAFYYAYHTAAVHPATGSPVAQNSYIGDPWTSGIIFILFAYYPCYFLFLVRKEKHLELESA</sequence>
<dbReference type="OrthoDB" id="2595090at2"/>
<reference evidence="2" key="1">
    <citation type="journal article" date="2022" name="G3 (Bethesda)">
        <title>Unveiling the complete genome sequence of Alicyclobacillus acidoterrestris DSM 3922T, a taint-producing strain.</title>
        <authorList>
            <person name="Leonardo I.C."/>
            <person name="Barreto Crespo M.T."/>
            <person name="Gaspar F.B."/>
        </authorList>
    </citation>
    <scope>NUCLEOTIDE SEQUENCE [LARGE SCALE GENOMIC DNA]</scope>
    <source>
        <strain evidence="2">DSM 3922</strain>
    </source>
</reference>
<evidence type="ECO:0000313" key="2">
    <source>
        <dbReference type="Proteomes" id="UP000829401"/>
    </source>
</evidence>
<protein>
    <submittedName>
        <fullName evidence="1">Uncharacterized protein</fullName>
    </submittedName>
</protein>
<dbReference type="Pfam" id="PF07301">
    <property type="entry name" value="DUF1453"/>
    <property type="match status" value="1"/>
</dbReference>
<dbReference type="RefSeq" id="WP_021297358.1">
    <property type="nucleotide sequence ID" value="NZ_AURB01000151.1"/>
</dbReference>
<accession>T0D333</accession>
<dbReference type="STRING" id="1356854.N007_11550"/>
<dbReference type="KEGG" id="aaco:K1I37_03780"/>